<gene>
    <name evidence="2" type="ORF">D9758_005269</name>
</gene>
<evidence type="ECO:0000313" key="2">
    <source>
        <dbReference type="EMBL" id="KAF5372517.1"/>
    </source>
</evidence>
<reference evidence="2 3" key="1">
    <citation type="journal article" date="2020" name="ISME J.">
        <title>Uncovering the hidden diversity of litter-decomposition mechanisms in mushroom-forming fungi.</title>
        <authorList>
            <person name="Floudas D."/>
            <person name="Bentzer J."/>
            <person name="Ahren D."/>
            <person name="Johansson T."/>
            <person name="Persson P."/>
            <person name="Tunlid A."/>
        </authorList>
    </citation>
    <scope>NUCLEOTIDE SEQUENCE [LARGE SCALE GENOMIC DNA]</scope>
    <source>
        <strain evidence="2 3">CBS 291.85</strain>
    </source>
</reference>
<evidence type="ECO:0000313" key="3">
    <source>
        <dbReference type="Proteomes" id="UP000559256"/>
    </source>
</evidence>
<dbReference type="Pfam" id="PF14223">
    <property type="entry name" value="Retrotran_gag_2"/>
    <property type="match status" value="1"/>
</dbReference>
<dbReference type="Proteomes" id="UP000559256">
    <property type="component" value="Unassembled WGS sequence"/>
</dbReference>
<name>A0A8H5LWV2_9AGAR</name>
<organism evidence="2 3">
    <name type="scientific">Tetrapyrgos nigripes</name>
    <dbReference type="NCBI Taxonomy" id="182062"/>
    <lineage>
        <taxon>Eukaryota</taxon>
        <taxon>Fungi</taxon>
        <taxon>Dikarya</taxon>
        <taxon>Basidiomycota</taxon>
        <taxon>Agaricomycotina</taxon>
        <taxon>Agaricomycetes</taxon>
        <taxon>Agaricomycetidae</taxon>
        <taxon>Agaricales</taxon>
        <taxon>Marasmiineae</taxon>
        <taxon>Marasmiaceae</taxon>
        <taxon>Tetrapyrgos</taxon>
    </lineage>
</organism>
<dbReference type="EMBL" id="JAACJM010000005">
    <property type="protein sequence ID" value="KAF5372517.1"/>
    <property type="molecule type" value="Genomic_DNA"/>
</dbReference>
<sequence>MVSLGEVVQLLSGASIDISKILVSQVTAFVLLSFRLKNNILAIWPSWQHPNNIPPILPNKVIAFLQDGCDMNYNIVETLWTAVKDIVRKEDKRGKEMFIPEGSWLLPAKENHILKMSSRSSFMSTVPELTGPNYTVFASMSKSWLQSQGIAYVLKTPRPGHIEIVSTTPPPAAPAGTTAGATTSAAASEAGSEIQVPPPNTRFIAADDGSTADWDRDNDKAMGVIKLHVTQAIGAKLEDIETAKEMWNTLKTLYGKPGAAEIFQNFKRAMNIESPGSAHPGAAIDLIKMYLTRINNAGEKTQIPMYLQYMIVINKLPADIYSYNISQETKDDVDAFETGSLDTLRTTVVNAWETRGRKKSQSKSWPSNKKADLLSSRNNSSSSAVMAAAALGEAKAAVVATGEAAENTPVNKHARSNKPRVWVLLN</sequence>
<protein>
    <submittedName>
        <fullName evidence="2">Uncharacterized protein</fullName>
    </submittedName>
</protein>
<proteinExistence type="predicted"/>
<feature type="region of interest" description="Disordered" evidence="1">
    <location>
        <begin position="355"/>
        <end position="376"/>
    </location>
</feature>
<dbReference type="OrthoDB" id="3032860at2759"/>
<keyword evidence="3" id="KW-1185">Reference proteome</keyword>
<dbReference type="AlphaFoldDB" id="A0A8H5LWV2"/>
<accession>A0A8H5LWV2</accession>
<comment type="caution">
    <text evidence="2">The sequence shown here is derived from an EMBL/GenBank/DDBJ whole genome shotgun (WGS) entry which is preliminary data.</text>
</comment>
<evidence type="ECO:0000256" key="1">
    <source>
        <dbReference type="SAM" id="MobiDB-lite"/>
    </source>
</evidence>